<proteinExistence type="predicted"/>
<evidence type="ECO:0000256" key="1">
    <source>
        <dbReference type="SAM" id="MobiDB-lite"/>
    </source>
</evidence>
<name>A0ABR3VCV5_9PEZI</name>
<reference evidence="2 3" key="1">
    <citation type="journal article" date="2024" name="Commun. Biol.">
        <title>Comparative genomic analysis of thermophilic fungi reveals convergent evolutionary adaptations and gene losses.</title>
        <authorList>
            <person name="Steindorff A.S."/>
            <person name="Aguilar-Pontes M.V."/>
            <person name="Robinson A.J."/>
            <person name="Andreopoulos B."/>
            <person name="LaButti K."/>
            <person name="Kuo A."/>
            <person name="Mondo S."/>
            <person name="Riley R."/>
            <person name="Otillar R."/>
            <person name="Haridas S."/>
            <person name="Lipzen A."/>
            <person name="Grimwood J."/>
            <person name="Schmutz J."/>
            <person name="Clum A."/>
            <person name="Reid I.D."/>
            <person name="Moisan M.C."/>
            <person name="Butler G."/>
            <person name="Nguyen T.T.M."/>
            <person name="Dewar K."/>
            <person name="Conant G."/>
            <person name="Drula E."/>
            <person name="Henrissat B."/>
            <person name="Hansel C."/>
            <person name="Singer S."/>
            <person name="Hutchinson M.I."/>
            <person name="de Vries R.P."/>
            <person name="Natvig D.O."/>
            <person name="Powell A.J."/>
            <person name="Tsang A."/>
            <person name="Grigoriev I.V."/>
        </authorList>
    </citation>
    <scope>NUCLEOTIDE SEQUENCE [LARGE SCALE GENOMIC DNA]</scope>
    <source>
        <strain evidence="2 3">ATCC 24622</strain>
    </source>
</reference>
<gene>
    <name evidence="2" type="ORF">VTK73DRAFT_3987</name>
</gene>
<sequence length="141" mass="14563">MIRRIARRLAGPNGPARLRRLSTAAAAVPTSLTVSVGSGASKQDVVEAVRKHMAACLTATRSVTGMDDGDNGNDNDALVLLASRDFAAWLDDRNLLAGLVAATETRRGDYTSVLGAARAGAAARSGRRHATPSLGGGRRGL</sequence>
<feature type="region of interest" description="Disordered" evidence="1">
    <location>
        <begin position="121"/>
        <end position="141"/>
    </location>
</feature>
<protein>
    <submittedName>
        <fullName evidence="2">Uncharacterized protein</fullName>
    </submittedName>
</protein>
<evidence type="ECO:0000313" key="3">
    <source>
        <dbReference type="Proteomes" id="UP001586593"/>
    </source>
</evidence>
<dbReference type="EMBL" id="JAZHXJ010002308">
    <property type="protein sequence ID" value="KAL1839645.1"/>
    <property type="molecule type" value="Genomic_DNA"/>
</dbReference>
<comment type="caution">
    <text evidence="2">The sequence shown here is derived from an EMBL/GenBank/DDBJ whole genome shotgun (WGS) entry which is preliminary data.</text>
</comment>
<dbReference type="Proteomes" id="UP001586593">
    <property type="component" value="Unassembled WGS sequence"/>
</dbReference>
<organism evidence="2 3">
    <name type="scientific">Phialemonium thermophilum</name>
    <dbReference type="NCBI Taxonomy" id="223376"/>
    <lineage>
        <taxon>Eukaryota</taxon>
        <taxon>Fungi</taxon>
        <taxon>Dikarya</taxon>
        <taxon>Ascomycota</taxon>
        <taxon>Pezizomycotina</taxon>
        <taxon>Sordariomycetes</taxon>
        <taxon>Sordariomycetidae</taxon>
        <taxon>Cephalothecales</taxon>
        <taxon>Cephalothecaceae</taxon>
        <taxon>Phialemonium</taxon>
    </lineage>
</organism>
<evidence type="ECO:0000313" key="2">
    <source>
        <dbReference type="EMBL" id="KAL1839645.1"/>
    </source>
</evidence>
<accession>A0ABR3VCV5</accession>
<keyword evidence="3" id="KW-1185">Reference proteome</keyword>